<protein>
    <submittedName>
        <fullName evidence="1">Uncharacterized protein</fullName>
    </submittedName>
</protein>
<name>A0A227NDL1_9FLAO</name>
<evidence type="ECO:0000313" key="2">
    <source>
        <dbReference type="Proteomes" id="UP000214684"/>
    </source>
</evidence>
<dbReference type="RefSeq" id="WP_123875963.1">
    <property type="nucleotide sequence ID" value="NZ_MUGS01000121.1"/>
</dbReference>
<evidence type="ECO:0000313" key="1">
    <source>
        <dbReference type="EMBL" id="OXE95101.1"/>
    </source>
</evidence>
<reference evidence="1 2" key="1">
    <citation type="submission" date="2016-11" db="EMBL/GenBank/DDBJ databases">
        <title>Whole genomes of Flavobacteriaceae.</title>
        <authorList>
            <person name="Stine C."/>
            <person name="Li C."/>
            <person name="Tadesse D."/>
        </authorList>
    </citation>
    <scope>NUCLEOTIDE SEQUENCE [LARGE SCALE GENOMIC DNA]</scope>
    <source>
        <strain evidence="1 2">DSM 24704</strain>
    </source>
</reference>
<keyword evidence="2" id="KW-1185">Reference proteome</keyword>
<dbReference type="Proteomes" id="UP000214684">
    <property type="component" value="Unassembled WGS sequence"/>
</dbReference>
<dbReference type="PROSITE" id="PS51257">
    <property type="entry name" value="PROKAR_LIPOPROTEIN"/>
    <property type="match status" value="1"/>
</dbReference>
<accession>A0A227NDL1</accession>
<gene>
    <name evidence="1" type="ORF">B0A64_24690</name>
</gene>
<dbReference type="OrthoDB" id="1345445at2"/>
<dbReference type="AlphaFoldDB" id="A0A227NDL1"/>
<sequence>MQKEIIVTVSAILLIIMVSCKENGSSEKEIVIQNKFKNGYVEFNFDFPDTIYINKVYNGKINYKSVLDTITTSFEDKRKSRYITYYMNKTKDVNYNIKNLKNMNLDTFGAINNRTIPIYGIKFSELGVHYLDGIINDHISIDTFSQLKKNEDKARYIENVVRATHKVIVIEESK</sequence>
<comment type="caution">
    <text evidence="1">The sequence shown here is derived from an EMBL/GenBank/DDBJ whole genome shotgun (WGS) entry which is preliminary data.</text>
</comment>
<dbReference type="EMBL" id="MUGS01000121">
    <property type="protein sequence ID" value="OXE95101.1"/>
    <property type="molecule type" value="Genomic_DNA"/>
</dbReference>
<proteinExistence type="predicted"/>
<organism evidence="1 2">
    <name type="scientific">Flavobacterium araucananum</name>
    <dbReference type="NCBI Taxonomy" id="946678"/>
    <lineage>
        <taxon>Bacteria</taxon>
        <taxon>Pseudomonadati</taxon>
        <taxon>Bacteroidota</taxon>
        <taxon>Flavobacteriia</taxon>
        <taxon>Flavobacteriales</taxon>
        <taxon>Flavobacteriaceae</taxon>
        <taxon>Flavobacterium</taxon>
    </lineage>
</organism>